<dbReference type="EMBL" id="CAVNYO010000405">
    <property type="protein sequence ID" value="CAK5275344.1"/>
    <property type="molecule type" value="Genomic_DNA"/>
</dbReference>
<reference evidence="2" key="1">
    <citation type="submission" date="2023-11" db="EMBL/GenBank/DDBJ databases">
        <authorList>
            <person name="De Vega J J."/>
            <person name="De Vega J J."/>
        </authorList>
    </citation>
    <scope>NUCLEOTIDE SEQUENCE</scope>
</reference>
<organism evidence="2 3">
    <name type="scientific">Mycena citricolor</name>
    <dbReference type="NCBI Taxonomy" id="2018698"/>
    <lineage>
        <taxon>Eukaryota</taxon>
        <taxon>Fungi</taxon>
        <taxon>Dikarya</taxon>
        <taxon>Basidiomycota</taxon>
        <taxon>Agaricomycotina</taxon>
        <taxon>Agaricomycetes</taxon>
        <taxon>Agaricomycetidae</taxon>
        <taxon>Agaricales</taxon>
        <taxon>Marasmiineae</taxon>
        <taxon>Mycenaceae</taxon>
        <taxon>Mycena</taxon>
    </lineage>
</organism>
<dbReference type="GO" id="GO:0016747">
    <property type="term" value="F:acyltransferase activity, transferring groups other than amino-acyl groups"/>
    <property type="evidence" value="ECO:0007669"/>
    <property type="project" value="InterPro"/>
</dbReference>
<dbReference type="AlphaFoldDB" id="A0AAD2HI04"/>
<dbReference type="PROSITE" id="PS51186">
    <property type="entry name" value="GNAT"/>
    <property type="match status" value="1"/>
</dbReference>
<evidence type="ECO:0000313" key="3">
    <source>
        <dbReference type="Proteomes" id="UP001295794"/>
    </source>
</evidence>
<evidence type="ECO:0000313" key="2">
    <source>
        <dbReference type="EMBL" id="CAK5275344.1"/>
    </source>
</evidence>
<gene>
    <name evidence="2" type="ORF">MYCIT1_LOCUS23047</name>
</gene>
<dbReference type="SUPFAM" id="SSF55729">
    <property type="entry name" value="Acyl-CoA N-acyltransferases (Nat)"/>
    <property type="match status" value="1"/>
</dbReference>
<feature type="domain" description="N-acetyltransferase" evidence="1">
    <location>
        <begin position="55"/>
        <end position="194"/>
    </location>
</feature>
<sequence>MSRSGSKCSHASLMAPIIVSTELIHSKGRAVEGVIEECHRLRKEVFHLEQVPLSVHSAYAAPHPLPQGFPLDTEFDEVEDLATHFLLRVTEEDPDTSIRTVKSVGTIRGTTPEIYPAINRYKLSRLVVDKDYRKHRFGRVLVEELHRWVQDDAKAAQRPAVIECHSQIPAMGFYAKFGYIPEASRFHEEFHSWA</sequence>
<name>A0AAD2HI04_9AGAR</name>
<dbReference type="Proteomes" id="UP001295794">
    <property type="component" value="Unassembled WGS sequence"/>
</dbReference>
<evidence type="ECO:0000259" key="1">
    <source>
        <dbReference type="PROSITE" id="PS51186"/>
    </source>
</evidence>
<protein>
    <recommendedName>
        <fullName evidence="1">N-acetyltransferase domain-containing protein</fullName>
    </recommendedName>
</protein>
<dbReference type="InterPro" id="IPR000182">
    <property type="entry name" value="GNAT_dom"/>
</dbReference>
<dbReference type="Pfam" id="PF13508">
    <property type="entry name" value="Acetyltransf_7"/>
    <property type="match status" value="1"/>
</dbReference>
<keyword evidence="3" id="KW-1185">Reference proteome</keyword>
<dbReference type="InterPro" id="IPR016181">
    <property type="entry name" value="Acyl_CoA_acyltransferase"/>
</dbReference>
<comment type="caution">
    <text evidence="2">The sequence shown here is derived from an EMBL/GenBank/DDBJ whole genome shotgun (WGS) entry which is preliminary data.</text>
</comment>
<dbReference type="Gene3D" id="3.40.630.30">
    <property type="match status" value="1"/>
</dbReference>
<proteinExistence type="predicted"/>
<accession>A0AAD2HI04</accession>